<dbReference type="InterPro" id="IPR020816">
    <property type="entry name" value="Histone-like_DNA-bd_CS"/>
</dbReference>
<sequence>MTRAELISTLARMHDTVSPKLIDQSVREVLEAIIESLAEGKRVELRGFGTFELAVRPPRTAHNPRTKVKVQVGEKRQVRFRPGGSLRDKVNGVNQPPELEPDDKLELNSKPDLPESGSQPGADTEPELKLEPKAQPVLQPVADPSFDDD</sequence>
<comment type="similarity">
    <text evidence="2 5">Belongs to the bacterial histone-like protein family.</text>
</comment>
<dbReference type="AlphaFoldDB" id="A0A9D9DA50"/>
<comment type="function">
    <text evidence="1">Histone-like DNA-binding protein which is capable of wrapping DNA to stabilize it, and thus to prevent its denaturation under extreme environmental conditions.</text>
</comment>
<evidence type="ECO:0000256" key="1">
    <source>
        <dbReference type="ARBA" id="ARBA00003819"/>
    </source>
</evidence>
<evidence type="ECO:0000256" key="4">
    <source>
        <dbReference type="ARBA" id="ARBA00023125"/>
    </source>
</evidence>
<dbReference type="CDD" id="cd13836">
    <property type="entry name" value="IHF_B"/>
    <property type="match status" value="1"/>
</dbReference>
<reference evidence="7" key="1">
    <citation type="submission" date="2020-10" db="EMBL/GenBank/DDBJ databases">
        <authorList>
            <person name="Gilroy R."/>
        </authorList>
    </citation>
    <scope>NUCLEOTIDE SEQUENCE</scope>
    <source>
        <strain evidence="7">17213</strain>
    </source>
</reference>
<evidence type="ECO:0000256" key="5">
    <source>
        <dbReference type="RuleBase" id="RU003939"/>
    </source>
</evidence>
<name>A0A9D9DA50_9GAMM</name>
<evidence type="ECO:0000313" key="8">
    <source>
        <dbReference type="Proteomes" id="UP000823631"/>
    </source>
</evidence>
<gene>
    <name evidence="7" type="ORF">IAB19_02470</name>
</gene>
<dbReference type="PANTHER" id="PTHR33175:SF3">
    <property type="entry name" value="DNA-BINDING PROTEIN HU-BETA"/>
    <property type="match status" value="1"/>
</dbReference>
<feature type="compositionally biased region" description="Basic and acidic residues" evidence="6">
    <location>
        <begin position="102"/>
        <end position="113"/>
    </location>
</feature>
<dbReference type="PRINTS" id="PR01727">
    <property type="entry name" value="DNABINDINGHU"/>
</dbReference>
<dbReference type="PROSITE" id="PS00045">
    <property type="entry name" value="HISTONE_LIKE"/>
    <property type="match status" value="1"/>
</dbReference>
<evidence type="ECO:0000256" key="6">
    <source>
        <dbReference type="SAM" id="MobiDB-lite"/>
    </source>
</evidence>
<keyword evidence="3" id="KW-0226">DNA condensation</keyword>
<dbReference type="EMBL" id="JADINH010000044">
    <property type="protein sequence ID" value="MBO8415228.1"/>
    <property type="molecule type" value="Genomic_DNA"/>
</dbReference>
<dbReference type="PANTHER" id="PTHR33175">
    <property type="entry name" value="DNA-BINDING PROTEIN HU"/>
    <property type="match status" value="1"/>
</dbReference>
<dbReference type="InterPro" id="IPR000119">
    <property type="entry name" value="Hist_DNA-bd"/>
</dbReference>
<reference evidence="7" key="2">
    <citation type="journal article" date="2021" name="PeerJ">
        <title>Extensive microbial diversity within the chicken gut microbiome revealed by metagenomics and culture.</title>
        <authorList>
            <person name="Gilroy R."/>
            <person name="Ravi A."/>
            <person name="Getino M."/>
            <person name="Pursley I."/>
            <person name="Horton D.L."/>
            <person name="Alikhan N.F."/>
            <person name="Baker D."/>
            <person name="Gharbi K."/>
            <person name="Hall N."/>
            <person name="Watson M."/>
            <person name="Adriaenssens E.M."/>
            <person name="Foster-Nyarko E."/>
            <person name="Jarju S."/>
            <person name="Secka A."/>
            <person name="Antonio M."/>
            <person name="Oren A."/>
            <person name="Chaudhuri R.R."/>
            <person name="La Ragione R."/>
            <person name="Hildebrand F."/>
            <person name="Pallen M.J."/>
        </authorList>
    </citation>
    <scope>NUCLEOTIDE SEQUENCE</scope>
    <source>
        <strain evidence="7">17213</strain>
    </source>
</reference>
<dbReference type="GO" id="GO:0030261">
    <property type="term" value="P:chromosome condensation"/>
    <property type="evidence" value="ECO:0007669"/>
    <property type="project" value="UniProtKB-KW"/>
</dbReference>
<proteinExistence type="inferred from homology"/>
<dbReference type="Gene3D" id="4.10.520.10">
    <property type="entry name" value="IHF-like DNA-binding proteins"/>
    <property type="match status" value="1"/>
</dbReference>
<evidence type="ECO:0000256" key="3">
    <source>
        <dbReference type="ARBA" id="ARBA00023067"/>
    </source>
</evidence>
<dbReference type="GO" id="GO:0003677">
    <property type="term" value="F:DNA binding"/>
    <property type="evidence" value="ECO:0007669"/>
    <property type="project" value="UniProtKB-KW"/>
</dbReference>
<dbReference type="InterPro" id="IPR010992">
    <property type="entry name" value="IHF-like_DNA-bd_dom_sf"/>
</dbReference>
<evidence type="ECO:0000313" key="7">
    <source>
        <dbReference type="EMBL" id="MBO8415228.1"/>
    </source>
</evidence>
<dbReference type="Pfam" id="PF00216">
    <property type="entry name" value="Bac_DNA_binding"/>
    <property type="match status" value="1"/>
</dbReference>
<evidence type="ECO:0000256" key="2">
    <source>
        <dbReference type="ARBA" id="ARBA00010529"/>
    </source>
</evidence>
<comment type="caution">
    <text evidence="7">The sequence shown here is derived from an EMBL/GenBank/DDBJ whole genome shotgun (WGS) entry which is preliminary data.</text>
</comment>
<dbReference type="GO" id="GO:0030527">
    <property type="term" value="F:structural constituent of chromatin"/>
    <property type="evidence" value="ECO:0007669"/>
    <property type="project" value="InterPro"/>
</dbReference>
<feature type="region of interest" description="Disordered" evidence="6">
    <location>
        <begin position="58"/>
        <end position="149"/>
    </location>
</feature>
<dbReference type="SMART" id="SM00411">
    <property type="entry name" value="BHL"/>
    <property type="match status" value="1"/>
</dbReference>
<accession>A0A9D9DA50</accession>
<dbReference type="Proteomes" id="UP000823631">
    <property type="component" value="Unassembled WGS sequence"/>
</dbReference>
<dbReference type="GO" id="GO:0005829">
    <property type="term" value="C:cytosol"/>
    <property type="evidence" value="ECO:0007669"/>
    <property type="project" value="TreeGrafter"/>
</dbReference>
<keyword evidence="4" id="KW-0238">DNA-binding</keyword>
<organism evidence="7 8">
    <name type="scientific">Candidatus Avisuccinivibrio stercorigallinarum</name>
    <dbReference type="NCBI Taxonomy" id="2840704"/>
    <lineage>
        <taxon>Bacteria</taxon>
        <taxon>Pseudomonadati</taxon>
        <taxon>Pseudomonadota</taxon>
        <taxon>Gammaproteobacteria</taxon>
        <taxon>Aeromonadales</taxon>
        <taxon>Succinivibrionaceae</taxon>
        <taxon>Succinivibrionaceae incertae sedis</taxon>
        <taxon>Candidatus Avisuccinivibrio</taxon>
    </lineage>
</organism>
<protein>
    <submittedName>
        <fullName evidence="7">Integration host factor subunit beta</fullName>
    </submittedName>
</protein>
<dbReference type="SUPFAM" id="SSF47729">
    <property type="entry name" value="IHF-like DNA-binding proteins"/>
    <property type="match status" value="1"/>
</dbReference>